<protein>
    <submittedName>
        <fullName evidence="1">Uncharacterized protein</fullName>
    </submittedName>
</protein>
<proteinExistence type="predicted"/>
<sequence>MSDDQFLVIVECEWCKVIAYYGGCVLYGSCTRHICRCSQKCSHSFASSPLM</sequence>
<accession>A0A0A9TAH6</accession>
<organism evidence="1">
    <name type="scientific">Arundo donax</name>
    <name type="common">Giant reed</name>
    <name type="synonym">Donax arundinaceus</name>
    <dbReference type="NCBI Taxonomy" id="35708"/>
    <lineage>
        <taxon>Eukaryota</taxon>
        <taxon>Viridiplantae</taxon>
        <taxon>Streptophyta</taxon>
        <taxon>Embryophyta</taxon>
        <taxon>Tracheophyta</taxon>
        <taxon>Spermatophyta</taxon>
        <taxon>Magnoliopsida</taxon>
        <taxon>Liliopsida</taxon>
        <taxon>Poales</taxon>
        <taxon>Poaceae</taxon>
        <taxon>PACMAD clade</taxon>
        <taxon>Arundinoideae</taxon>
        <taxon>Arundineae</taxon>
        <taxon>Arundo</taxon>
    </lineage>
</organism>
<dbReference type="EMBL" id="GBRH01253300">
    <property type="protein sequence ID" value="JAD44595.1"/>
    <property type="molecule type" value="Transcribed_RNA"/>
</dbReference>
<name>A0A0A9TAH6_ARUDO</name>
<reference evidence="1" key="1">
    <citation type="submission" date="2014-09" db="EMBL/GenBank/DDBJ databases">
        <authorList>
            <person name="Magalhaes I.L.F."/>
            <person name="Oliveira U."/>
            <person name="Santos F.R."/>
            <person name="Vidigal T.H.D.A."/>
            <person name="Brescovit A.D."/>
            <person name="Santos A.J."/>
        </authorList>
    </citation>
    <scope>NUCLEOTIDE SEQUENCE</scope>
    <source>
        <tissue evidence="1">Shoot tissue taken approximately 20 cm above the soil surface</tissue>
    </source>
</reference>
<dbReference type="AlphaFoldDB" id="A0A0A9TAH6"/>
<evidence type="ECO:0000313" key="1">
    <source>
        <dbReference type="EMBL" id="JAD44595.1"/>
    </source>
</evidence>
<reference evidence="1" key="2">
    <citation type="journal article" date="2015" name="Data Brief">
        <title>Shoot transcriptome of the giant reed, Arundo donax.</title>
        <authorList>
            <person name="Barrero R.A."/>
            <person name="Guerrero F.D."/>
            <person name="Moolhuijzen P."/>
            <person name="Goolsby J.A."/>
            <person name="Tidwell J."/>
            <person name="Bellgard S.E."/>
            <person name="Bellgard M.I."/>
        </authorList>
    </citation>
    <scope>NUCLEOTIDE SEQUENCE</scope>
    <source>
        <tissue evidence="1">Shoot tissue taken approximately 20 cm above the soil surface</tissue>
    </source>
</reference>